<dbReference type="Pfam" id="PF06480">
    <property type="entry name" value="FtsH_ext"/>
    <property type="match status" value="1"/>
</dbReference>
<dbReference type="InterPro" id="IPR003959">
    <property type="entry name" value="ATPase_AAA_core"/>
</dbReference>
<dbReference type="Pfam" id="PF01434">
    <property type="entry name" value="Peptidase_M41"/>
    <property type="match status" value="1"/>
</dbReference>
<dbReference type="InterPro" id="IPR005936">
    <property type="entry name" value="FtsH"/>
</dbReference>
<evidence type="ECO:0000259" key="17">
    <source>
        <dbReference type="SMART" id="SM00382"/>
    </source>
</evidence>
<evidence type="ECO:0000256" key="11">
    <source>
        <dbReference type="ARBA" id="ARBA00022989"/>
    </source>
</evidence>
<dbReference type="InterPro" id="IPR027417">
    <property type="entry name" value="P-loop_NTPase"/>
</dbReference>
<evidence type="ECO:0000256" key="13">
    <source>
        <dbReference type="ARBA" id="ARBA00023136"/>
    </source>
</evidence>
<organism evidence="18 19">
    <name type="scientific">Catenuloplanes nepalensis</name>
    <dbReference type="NCBI Taxonomy" id="587533"/>
    <lineage>
        <taxon>Bacteria</taxon>
        <taxon>Bacillati</taxon>
        <taxon>Actinomycetota</taxon>
        <taxon>Actinomycetes</taxon>
        <taxon>Micromonosporales</taxon>
        <taxon>Micromonosporaceae</taxon>
        <taxon>Catenuloplanes</taxon>
    </lineage>
</organism>
<feature type="binding site" evidence="14">
    <location>
        <position position="434"/>
    </location>
    <ligand>
        <name>Zn(2+)</name>
        <dbReference type="ChEBI" id="CHEBI:29105"/>
        <note>catalytic</note>
    </ligand>
</feature>
<feature type="transmembrane region" description="Helical" evidence="14">
    <location>
        <begin position="119"/>
        <end position="140"/>
    </location>
</feature>
<sequence length="675" mass="72942">MERTRFFRRPVIWIILVIAAAIAASSFFTGGPSYHRVETSVALDRLNEGNIKNAVYEDKEQTLQLELNGKTAFGDTTTDRIETQVPYEVSDDIWAAVVQAKAAGKITGTIDAKVTRDSVLLTLLLNLLPILILVVLLLLFMSQMQGGGSRVLNFGKSKAKMITKDTPKTTFSDVAGADEAVEELHEIKDFLQNPSKYQALGAKIPKGVLLFGPPGTGKTLLARAVAGEAGVPFYSISGSDFVEMFVGVGASRVRDLFEQAKANAPAIVFVDEIDAVGRHRGAGMGGGHDEREQTLNQLLVEMDGFDTKGGVILIAATNRPDILDPALLRPGRFDRQIAVDAPDMEGRKAILRVHGKGKPFTPDVDLDAVARRTPGFSGADLANVINEAALLTARHEKRAISNEYLEESIDRVIAGPERKTRAMSDGEKKITAYHEGGHALVAWALPHSAPVHKVTILPRGRSLGHTLVLPTEDKYTQTRAEMIDTLAYALGGRAAEELVFHEPTTGAGNDIEKASGLARAMITQYGMSSKLGAVKYGTSGDEPFLGRTMGHERDYSDSVAAEIDGEVRALIELAHDEAWEILVEYRDVLDSMVLELMEKETISQADMARICARVQKRPPMAPYNGFGKRRPSTDPPILTPAEKEKLKAQAASDGAEATVGSGPASPESNNSDGTH</sequence>
<reference evidence="18 19" key="1">
    <citation type="submission" date="2023-07" db="EMBL/GenBank/DDBJ databases">
        <title>Sequencing the genomes of 1000 actinobacteria strains.</title>
        <authorList>
            <person name="Klenk H.-P."/>
        </authorList>
    </citation>
    <scope>NUCLEOTIDE SEQUENCE [LARGE SCALE GENOMIC DNA]</scope>
    <source>
        <strain evidence="18 19">DSM 44710</strain>
    </source>
</reference>
<dbReference type="SUPFAM" id="SSF140990">
    <property type="entry name" value="FtsH protease domain-like"/>
    <property type="match status" value="1"/>
</dbReference>
<keyword evidence="5 14" id="KW-0812">Transmembrane</keyword>
<dbReference type="SUPFAM" id="SSF52540">
    <property type="entry name" value="P-loop containing nucleoside triphosphate hydrolases"/>
    <property type="match status" value="1"/>
</dbReference>
<dbReference type="GO" id="GO:0051301">
    <property type="term" value="P:cell division"/>
    <property type="evidence" value="ECO:0007669"/>
    <property type="project" value="UniProtKB-KW"/>
</dbReference>
<dbReference type="InterPro" id="IPR003593">
    <property type="entry name" value="AAA+_ATPase"/>
</dbReference>
<comment type="subunit">
    <text evidence="14">Homohexamer.</text>
</comment>
<feature type="compositionally biased region" description="Polar residues" evidence="16">
    <location>
        <begin position="666"/>
        <end position="675"/>
    </location>
</feature>
<dbReference type="HAMAP" id="MF_01458">
    <property type="entry name" value="FtsH"/>
    <property type="match status" value="1"/>
</dbReference>
<dbReference type="GO" id="GO:0008233">
    <property type="term" value="F:peptidase activity"/>
    <property type="evidence" value="ECO:0007669"/>
    <property type="project" value="UniProtKB-KW"/>
</dbReference>
<evidence type="ECO:0000256" key="2">
    <source>
        <dbReference type="ARBA" id="ARBA00010044"/>
    </source>
</evidence>
<dbReference type="InterPro" id="IPR011546">
    <property type="entry name" value="Pept_M41_FtsH_extracell"/>
</dbReference>
<keyword evidence="3 14" id="KW-1003">Cell membrane</keyword>
<keyword evidence="13 14" id="KW-0472">Membrane</keyword>
<dbReference type="EC" id="3.4.24.-" evidence="14"/>
<keyword evidence="19" id="KW-1185">Reference proteome</keyword>
<dbReference type="Pfam" id="PF17862">
    <property type="entry name" value="AAA_lid_3"/>
    <property type="match status" value="1"/>
</dbReference>
<evidence type="ECO:0000256" key="4">
    <source>
        <dbReference type="ARBA" id="ARBA00022670"/>
    </source>
</evidence>
<keyword evidence="11 14" id="KW-1133">Transmembrane helix</keyword>
<evidence type="ECO:0000313" key="19">
    <source>
        <dbReference type="Proteomes" id="UP001240984"/>
    </source>
</evidence>
<keyword evidence="6 14" id="KW-0479">Metal-binding</keyword>
<dbReference type="SMART" id="SM00382">
    <property type="entry name" value="AAA"/>
    <property type="match status" value="1"/>
</dbReference>
<keyword evidence="18" id="KW-0131">Cell cycle</keyword>
<keyword evidence="4 14" id="KW-0645">Protease</keyword>
<keyword evidence="12 14" id="KW-0482">Metalloprotease</keyword>
<evidence type="ECO:0000256" key="5">
    <source>
        <dbReference type="ARBA" id="ARBA00022692"/>
    </source>
</evidence>
<dbReference type="PANTHER" id="PTHR23076">
    <property type="entry name" value="METALLOPROTEASE M41 FTSH"/>
    <property type="match status" value="1"/>
</dbReference>
<evidence type="ECO:0000256" key="3">
    <source>
        <dbReference type="ARBA" id="ARBA00022475"/>
    </source>
</evidence>
<evidence type="ECO:0000256" key="15">
    <source>
        <dbReference type="RuleBase" id="RU003651"/>
    </source>
</evidence>
<evidence type="ECO:0000256" key="1">
    <source>
        <dbReference type="ARBA" id="ARBA00004370"/>
    </source>
</evidence>
<keyword evidence="8 14" id="KW-0378">Hydrolase</keyword>
<proteinExistence type="inferred from homology"/>
<dbReference type="InterPro" id="IPR037219">
    <property type="entry name" value="Peptidase_M41-like"/>
</dbReference>
<feature type="transmembrane region" description="Helical" evidence="14">
    <location>
        <begin position="12"/>
        <end position="30"/>
    </location>
</feature>
<dbReference type="GO" id="GO:0006508">
    <property type="term" value="P:proteolysis"/>
    <property type="evidence" value="ECO:0007669"/>
    <property type="project" value="UniProtKB-KW"/>
</dbReference>
<dbReference type="Proteomes" id="UP001240984">
    <property type="component" value="Unassembled WGS sequence"/>
</dbReference>
<dbReference type="RefSeq" id="WP_306836007.1">
    <property type="nucleotide sequence ID" value="NZ_JAUSRA010000001.1"/>
</dbReference>
<dbReference type="InterPro" id="IPR041569">
    <property type="entry name" value="AAA_lid_3"/>
</dbReference>
<comment type="similarity">
    <text evidence="2 14">In the C-terminal section; belongs to the peptidase M41 family.</text>
</comment>
<dbReference type="NCBIfam" id="TIGR01241">
    <property type="entry name" value="FtsH_fam"/>
    <property type="match status" value="1"/>
</dbReference>
<evidence type="ECO:0000256" key="14">
    <source>
        <dbReference type="HAMAP-Rule" id="MF_01458"/>
    </source>
</evidence>
<dbReference type="EMBL" id="JAUSRA010000001">
    <property type="protein sequence ID" value="MDP9798248.1"/>
    <property type="molecule type" value="Genomic_DNA"/>
</dbReference>
<comment type="caution">
    <text evidence="18">The sequence shown here is derived from an EMBL/GenBank/DDBJ whole genome shotgun (WGS) entry which is preliminary data.</text>
</comment>
<evidence type="ECO:0000256" key="10">
    <source>
        <dbReference type="ARBA" id="ARBA00022840"/>
    </source>
</evidence>
<evidence type="ECO:0000256" key="8">
    <source>
        <dbReference type="ARBA" id="ARBA00022801"/>
    </source>
</evidence>
<evidence type="ECO:0000313" key="18">
    <source>
        <dbReference type="EMBL" id="MDP9798248.1"/>
    </source>
</evidence>
<keyword evidence="18" id="KW-0132">Cell division</keyword>
<dbReference type="PANTHER" id="PTHR23076:SF97">
    <property type="entry name" value="ATP-DEPENDENT ZINC METALLOPROTEASE YME1L1"/>
    <property type="match status" value="1"/>
</dbReference>
<dbReference type="Pfam" id="PF00004">
    <property type="entry name" value="AAA"/>
    <property type="match status" value="1"/>
</dbReference>
<feature type="active site" evidence="14">
    <location>
        <position position="435"/>
    </location>
</feature>
<dbReference type="CDD" id="cd19501">
    <property type="entry name" value="RecA-like_FtsH"/>
    <property type="match status" value="1"/>
</dbReference>
<feature type="binding site" evidence="14">
    <location>
        <position position="510"/>
    </location>
    <ligand>
        <name>Zn(2+)</name>
        <dbReference type="ChEBI" id="CHEBI:29105"/>
        <note>catalytic</note>
    </ligand>
</feature>
<dbReference type="InterPro" id="IPR000642">
    <property type="entry name" value="Peptidase_M41"/>
</dbReference>
<dbReference type="PROSITE" id="PS00674">
    <property type="entry name" value="AAA"/>
    <property type="match status" value="1"/>
</dbReference>
<evidence type="ECO:0000256" key="12">
    <source>
        <dbReference type="ARBA" id="ARBA00023049"/>
    </source>
</evidence>
<keyword evidence="7 14" id="KW-0547">Nucleotide-binding</keyword>
<comment type="subcellular location">
    <subcellularLocation>
        <location evidence="14">Cell membrane</location>
        <topology evidence="14">Multi-pass membrane protein</topology>
        <orientation evidence="14">Cytoplasmic side</orientation>
    </subcellularLocation>
    <subcellularLocation>
        <location evidence="1">Membrane</location>
    </subcellularLocation>
</comment>
<comment type="similarity">
    <text evidence="14">In the central section; belongs to the AAA ATPase family.</text>
</comment>
<feature type="binding site" evidence="14">
    <location>
        <begin position="212"/>
        <end position="219"/>
    </location>
    <ligand>
        <name>ATP</name>
        <dbReference type="ChEBI" id="CHEBI:30616"/>
    </ligand>
</feature>
<keyword evidence="10 14" id="KW-0067">ATP-binding</keyword>
<dbReference type="InterPro" id="IPR003960">
    <property type="entry name" value="ATPase_AAA_CS"/>
</dbReference>
<accession>A0ABT9N3G3</accession>
<name>A0ABT9N3G3_9ACTN</name>
<dbReference type="Gene3D" id="3.40.50.300">
    <property type="entry name" value="P-loop containing nucleotide triphosphate hydrolases"/>
    <property type="match status" value="1"/>
</dbReference>
<evidence type="ECO:0000256" key="6">
    <source>
        <dbReference type="ARBA" id="ARBA00022723"/>
    </source>
</evidence>
<dbReference type="Gene3D" id="1.10.8.60">
    <property type="match status" value="1"/>
</dbReference>
<gene>
    <name evidence="14" type="primary">ftsH</name>
    <name evidence="18" type="ORF">J2S43_006760</name>
</gene>
<feature type="region of interest" description="Disordered" evidence="16">
    <location>
        <begin position="620"/>
        <end position="675"/>
    </location>
</feature>
<feature type="domain" description="AAA+ ATPase" evidence="17">
    <location>
        <begin position="204"/>
        <end position="343"/>
    </location>
</feature>
<keyword evidence="9 14" id="KW-0862">Zinc</keyword>
<feature type="binding site" evidence="14">
    <location>
        <position position="438"/>
    </location>
    <ligand>
        <name>Zn(2+)</name>
        <dbReference type="ChEBI" id="CHEBI:29105"/>
        <note>catalytic</note>
    </ligand>
</feature>
<dbReference type="Gene3D" id="1.20.58.760">
    <property type="entry name" value="Peptidase M41"/>
    <property type="match status" value="1"/>
</dbReference>
<comment type="cofactor">
    <cofactor evidence="14">
        <name>Zn(2+)</name>
        <dbReference type="ChEBI" id="CHEBI:29105"/>
    </cofactor>
    <text evidence="14">Binds 1 zinc ion per subunit.</text>
</comment>
<evidence type="ECO:0000256" key="16">
    <source>
        <dbReference type="SAM" id="MobiDB-lite"/>
    </source>
</evidence>
<evidence type="ECO:0000256" key="7">
    <source>
        <dbReference type="ARBA" id="ARBA00022741"/>
    </source>
</evidence>
<protein>
    <recommendedName>
        <fullName evidence="14">ATP-dependent zinc metalloprotease FtsH</fullName>
        <ecNumber evidence="14">3.4.24.-</ecNumber>
    </recommendedName>
</protein>
<comment type="function">
    <text evidence="14">Acts as a processive, ATP-dependent zinc metallopeptidase for both cytoplasmic and membrane proteins. Plays a role in the quality control of integral membrane proteins.</text>
</comment>
<evidence type="ECO:0000256" key="9">
    <source>
        <dbReference type="ARBA" id="ARBA00022833"/>
    </source>
</evidence>
<comment type="similarity">
    <text evidence="15">Belongs to the AAA ATPase family.</text>
</comment>